<organism evidence="1 2">
    <name type="scientific">Rhizobium lusitanum</name>
    <dbReference type="NCBI Taxonomy" id="293958"/>
    <lineage>
        <taxon>Bacteria</taxon>
        <taxon>Pseudomonadati</taxon>
        <taxon>Pseudomonadota</taxon>
        <taxon>Alphaproteobacteria</taxon>
        <taxon>Hyphomicrobiales</taxon>
        <taxon>Rhizobiaceae</taxon>
        <taxon>Rhizobium/Agrobacterium group</taxon>
        <taxon>Rhizobium</taxon>
    </lineage>
</organism>
<name>A0A1C3WX71_9HYPH</name>
<accession>A0A1C3WX71</accession>
<protein>
    <submittedName>
        <fullName evidence="1">Uncharacterized protein</fullName>
    </submittedName>
</protein>
<sequence>MDCYAVEQMEVARPTGLARVLESLAQMFARHAEPSPRLDLEEIPDRLKRDLGFLDGREPRYEDNRLR</sequence>
<dbReference type="OrthoDB" id="8420595at2"/>
<dbReference type="EMBL" id="FMAF01000019">
    <property type="protein sequence ID" value="SCB44612.1"/>
    <property type="molecule type" value="Genomic_DNA"/>
</dbReference>
<dbReference type="AlphaFoldDB" id="A0A1C3WX71"/>
<proteinExistence type="predicted"/>
<dbReference type="RefSeq" id="WP_047638688.1">
    <property type="nucleotide sequence ID" value="NZ_FMAF01000019.1"/>
</dbReference>
<gene>
    <name evidence="1" type="ORF">GA0061101_11953</name>
</gene>
<reference evidence="1 2" key="1">
    <citation type="submission" date="2016-08" db="EMBL/GenBank/DDBJ databases">
        <authorList>
            <person name="Seilhamer J.J."/>
        </authorList>
    </citation>
    <scope>NUCLEOTIDE SEQUENCE [LARGE SCALE GENOMIC DNA]</scope>
    <source>
        <strain evidence="1 2">P1-7</strain>
    </source>
</reference>
<dbReference type="Proteomes" id="UP000199205">
    <property type="component" value="Unassembled WGS sequence"/>
</dbReference>
<evidence type="ECO:0000313" key="1">
    <source>
        <dbReference type="EMBL" id="SCB44612.1"/>
    </source>
</evidence>
<evidence type="ECO:0000313" key="2">
    <source>
        <dbReference type="Proteomes" id="UP000199205"/>
    </source>
</evidence>